<proteinExistence type="predicted"/>
<dbReference type="Pfam" id="PF10986">
    <property type="entry name" value="ZrgA"/>
    <property type="match status" value="1"/>
</dbReference>
<accession>A0ABW3FG60</accession>
<feature type="signal peptide" evidence="1">
    <location>
        <begin position="1"/>
        <end position="24"/>
    </location>
</feature>
<reference evidence="3" key="1">
    <citation type="journal article" date="2019" name="Int. J. Syst. Evol. Microbiol.">
        <title>The Global Catalogue of Microorganisms (GCM) 10K type strain sequencing project: providing services to taxonomists for standard genome sequencing and annotation.</title>
        <authorList>
            <consortium name="The Broad Institute Genomics Platform"/>
            <consortium name="The Broad Institute Genome Sequencing Center for Infectious Disease"/>
            <person name="Wu L."/>
            <person name="Ma J."/>
        </authorList>
    </citation>
    <scope>NUCLEOTIDE SEQUENCE [LARGE SCALE GENOMIC DNA]</scope>
    <source>
        <strain evidence="3">CCUG 60023</strain>
    </source>
</reference>
<sequence length="175" mass="18671">MRTPLTVGIASLAILATSFTPVLATEKRELDSHEHGHVKLEIAIEGNAMEIKLEAPGESIVGFEHAAKTDDQKAAVAKAREQLSDANTLFVIPADAGCTVQASSAELHQHGNHNEFEGEYTFNCTNTAALASMETKLFSLYPSIEEIDVDYVSANGQGSVELEADSPRITFAPAG</sequence>
<dbReference type="EMBL" id="JBHTJV010000009">
    <property type="protein sequence ID" value="MFD0916879.1"/>
    <property type="molecule type" value="Genomic_DNA"/>
</dbReference>
<evidence type="ECO:0000313" key="3">
    <source>
        <dbReference type="Proteomes" id="UP001597101"/>
    </source>
</evidence>
<dbReference type="InterPro" id="IPR021253">
    <property type="entry name" value="ZrgA-like"/>
</dbReference>
<organism evidence="2 3">
    <name type="scientific">Pseudahrensia aquimaris</name>
    <dbReference type="NCBI Taxonomy" id="744461"/>
    <lineage>
        <taxon>Bacteria</taxon>
        <taxon>Pseudomonadati</taxon>
        <taxon>Pseudomonadota</taxon>
        <taxon>Alphaproteobacteria</taxon>
        <taxon>Hyphomicrobiales</taxon>
        <taxon>Ahrensiaceae</taxon>
        <taxon>Pseudahrensia</taxon>
    </lineage>
</organism>
<dbReference type="RefSeq" id="WP_377212724.1">
    <property type="nucleotide sequence ID" value="NZ_JBHTJV010000009.1"/>
</dbReference>
<protein>
    <submittedName>
        <fullName evidence="2">DUF2796 domain-containing protein</fullName>
    </submittedName>
</protein>
<keyword evidence="3" id="KW-1185">Reference proteome</keyword>
<name>A0ABW3FG60_9HYPH</name>
<feature type="chain" id="PRO_5047108401" evidence="1">
    <location>
        <begin position="25"/>
        <end position="175"/>
    </location>
</feature>
<gene>
    <name evidence="2" type="ORF">ACFQ14_10720</name>
</gene>
<evidence type="ECO:0000256" key="1">
    <source>
        <dbReference type="SAM" id="SignalP"/>
    </source>
</evidence>
<dbReference type="Proteomes" id="UP001597101">
    <property type="component" value="Unassembled WGS sequence"/>
</dbReference>
<comment type="caution">
    <text evidence="2">The sequence shown here is derived from an EMBL/GenBank/DDBJ whole genome shotgun (WGS) entry which is preliminary data.</text>
</comment>
<evidence type="ECO:0000313" key="2">
    <source>
        <dbReference type="EMBL" id="MFD0916879.1"/>
    </source>
</evidence>
<keyword evidence="1" id="KW-0732">Signal</keyword>